<feature type="non-terminal residue" evidence="3">
    <location>
        <position position="379"/>
    </location>
</feature>
<dbReference type="Gene3D" id="1.25.40.10">
    <property type="entry name" value="Tetratricopeptide repeat domain"/>
    <property type="match status" value="1"/>
</dbReference>
<dbReference type="SUPFAM" id="SSF48452">
    <property type="entry name" value="TPR-like"/>
    <property type="match status" value="1"/>
</dbReference>
<dbReference type="PANTHER" id="PTHR40841">
    <property type="entry name" value="SIDEROPHORE TRIACETYLFUSARININE C ESTERASE"/>
    <property type="match status" value="1"/>
</dbReference>
<evidence type="ECO:0000313" key="3">
    <source>
        <dbReference type="EMBL" id="GAI77349.1"/>
    </source>
</evidence>
<evidence type="ECO:0000256" key="1">
    <source>
        <dbReference type="ARBA" id="ARBA00005622"/>
    </source>
</evidence>
<comment type="similarity">
    <text evidence="1">Belongs to the esterase D family.</text>
</comment>
<dbReference type="EMBL" id="BARW01007870">
    <property type="protein sequence ID" value="GAI77349.1"/>
    <property type="molecule type" value="Genomic_DNA"/>
</dbReference>
<dbReference type="AlphaFoldDB" id="X1TBE7"/>
<dbReference type="Pfam" id="PF00756">
    <property type="entry name" value="Esterase"/>
    <property type="match status" value="1"/>
</dbReference>
<dbReference type="PANTHER" id="PTHR40841:SF2">
    <property type="entry name" value="SIDEROPHORE-DEGRADING ESTERASE (EUROFUNG)"/>
    <property type="match status" value="1"/>
</dbReference>
<dbReference type="InterPro" id="IPR052558">
    <property type="entry name" value="Siderophore_Hydrolase_D"/>
</dbReference>
<reference evidence="3" key="1">
    <citation type="journal article" date="2014" name="Front. Microbiol.">
        <title>High frequency of phylogenetically diverse reductive dehalogenase-homologous genes in deep subseafloor sedimentary metagenomes.</title>
        <authorList>
            <person name="Kawai M."/>
            <person name="Futagami T."/>
            <person name="Toyoda A."/>
            <person name="Takaki Y."/>
            <person name="Nishi S."/>
            <person name="Hori S."/>
            <person name="Arai W."/>
            <person name="Tsubouchi T."/>
            <person name="Morono Y."/>
            <person name="Uchiyama I."/>
            <person name="Ito T."/>
            <person name="Fujiyama A."/>
            <person name="Inagaki F."/>
            <person name="Takami H."/>
        </authorList>
    </citation>
    <scope>NUCLEOTIDE SEQUENCE</scope>
    <source>
        <strain evidence="3">Expedition CK06-06</strain>
    </source>
</reference>
<dbReference type="SMART" id="SM00028">
    <property type="entry name" value="TPR"/>
    <property type="match status" value="1"/>
</dbReference>
<dbReference type="Gene3D" id="3.40.50.1820">
    <property type="entry name" value="alpha/beta hydrolase"/>
    <property type="match status" value="1"/>
</dbReference>
<dbReference type="InterPro" id="IPR011990">
    <property type="entry name" value="TPR-like_helical_dom_sf"/>
</dbReference>
<dbReference type="InterPro" id="IPR019734">
    <property type="entry name" value="TPR_rpt"/>
</dbReference>
<accession>X1TBE7</accession>
<organism evidence="3">
    <name type="scientific">marine sediment metagenome</name>
    <dbReference type="NCBI Taxonomy" id="412755"/>
    <lineage>
        <taxon>unclassified sequences</taxon>
        <taxon>metagenomes</taxon>
        <taxon>ecological metagenomes</taxon>
    </lineage>
</organism>
<dbReference type="SUPFAM" id="SSF53474">
    <property type="entry name" value="alpha/beta-Hydrolases"/>
    <property type="match status" value="1"/>
</dbReference>
<dbReference type="InterPro" id="IPR029058">
    <property type="entry name" value="AB_hydrolase_fold"/>
</dbReference>
<proteinExistence type="inferred from homology"/>
<evidence type="ECO:0000256" key="2">
    <source>
        <dbReference type="ARBA" id="ARBA00022801"/>
    </source>
</evidence>
<name>X1TBE7_9ZZZZ</name>
<dbReference type="PROSITE" id="PS50005">
    <property type="entry name" value="TPR"/>
    <property type="match status" value="1"/>
</dbReference>
<keyword evidence="2" id="KW-0378">Hydrolase</keyword>
<dbReference type="InterPro" id="IPR000801">
    <property type="entry name" value="Esterase-like"/>
</dbReference>
<feature type="non-terminal residue" evidence="3">
    <location>
        <position position="1"/>
    </location>
</feature>
<comment type="caution">
    <text evidence="3">The sequence shown here is derived from an EMBL/GenBank/DDBJ whole genome shotgun (WGS) entry which is preliminary data.</text>
</comment>
<gene>
    <name evidence="3" type="ORF">S12H4_16289</name>
</gene>
<protein>
    <submittedName>
        <fullName evidence="3">Uncharacterized protein</fullName>
    </submittedName>
</protein>
<dbReference type="PROSITE" id="PS50293">
    <property type="entry name" value="TPR_REGION"/>
    <property type="match status" value="1"/>
</dbReference>
<sequence>KSLSIILMTCIFLFGFSNQETDKEREDVIIGQSLVFQSRHLGESKTIYLRLPEKYEESEKRYPVLYILDGGDYFLPFAGMVQYMNGFDMIPEMIIAAISQGDRLKEFTFTKSDDWPTSGGAESFRKFLEEELVPYIDNNYRTHPFQILAGHSLGGLFAVETLARSPKLFQATLALSPSLYWDQFKWLKNADFMFEGKSSWKHFLFISTEPKDEEQTGYIDQFRKLTESAAPKGFIYKYKLYPEENHGSVAFPALYYCLKELYQGLPFPGEAWEEGPVKVKQHFRALTDRFGYEFPIPEEFLVDHAAHGLQGHEAPDEAIKLLELCLSLYPESASAYEGLGGAYEWKGEIAEAKKSYTKALEIDPNFTLAKKKLEILIIS</sequence>
<dbReference type="Pfam" id="PF00515">
    <property type="entry name" value="TPR_1"/>
    <property type="match status" value="1"/>
</dbReference>
<dbReference type="GO" id="GO:0016788">
    <property type="term" value="F:hydrolase activity, acting on ester bonds"/>
    <property type="evidence" value="ECO:0007669"/>
    <property type="project" value="TreeGrafter"/>
</dbReference>